<proteinExistence type="predicted"/>
<comment type="caution">
    <text evidence="2">The sequence shown here is derived from an EMBL/GenBank/DDBJ whole genome shotgun (WGS) entry which is preliminary data.</text>
</comment>
<evidence type="ECO:0000313" key="3">
    <source>
        <dbReference type="Proteomes" id="UP000589520"/>
    </source>
</evidence>
<feature type="chain" id="PRO_5030822603" description="DUF1579 domain-containing protein" evidence="1">
    <location>
        <begin position="22"/>
        <end position="179"/>
    </location>
</feature>
<sequence length="179" mass="19736">MRVSFCTLLLFALLAALPSTAQTSPTLPAVPAGNFHFDGTWDCTGTFLRSGKTHKATFTGTPILGSTWLELTEQDIEPATGYLAKYLIGYDSQQKRLVEFDANNFGAAMYSSTDGWKNDVLTMTSPVADTPNSYAANRFLYTITSPKTFTVDWQISKTSTLVWVPSDHLECTLRSTTIR</sequence>
<name>A0A7Y9PK75_9BACT</name>
<evidence type="ECO:0000256" key="1">
    <source>
        <dbReference type="SAM" id="SignalP"/>
    </source>
</evidence>
<evidence type="ECO:0000313" key="2">
    <source>
        <dbReference type="EMBL" id="NYF81255.1"/>
    </source>
</evidence>
<protein>
    <recommendedName>
        <fullName evidence="4">DUF1579 domain-containing protein</fullName>
    </recommendedName>
</protein>
<keyword evidence="1" id="KW-0732">Signal</keyword>
<evidence type="ECO:0008006" key="4">
    <source>
        <dbReference type="Google" id="ProtNLM"/>
    </source>
</evidence>
<organism evidence="2 3">
    <name type="scientific">Granulicella arctica</name>
    <dbReference type="NCBI Taxonomy" id="940613"/>
    <lineage>
        <taxon>Bacteria</taxon>
        <taxon>Pseudomonadati</taxon>
        <taxon>Acidobacteriota</taxon>
        <taxon>Terriglobia</taxon>
        <taxon>Terriglobales</taxon>
        <taxon>Acidobacteriaceae</taxon>
        <taxon>Granulicella</taxon>
    </lineage>
</organism>
<dbReference type="EMBL" id="JACCCW010000002">
    <property type="protein sequence ID" value="NYF81255.1"/>
    <property type="molecule type" value="Genomic_DNA"/>
</dbReference>
<keyword evidence="3" id="KW-1185">Reference proteome</keyword>
<gene>
    <name evidence="2" type="ORF">HDF17_003575</name>
</gene>
<accession>A0A7Y9PK75</accession>
<reference evidence="2 3" key="1">
    <citation type="submission" date="2020-07" db="EMBL/GenBank/DDBJ databases">
        <title>Genomic Encyclopedia of Type Strains, Phase IV (KMG-V): Genome sequencing to study the core and pangenomes of soil and plant-associated prokaryotes.</title>
        <authorList>
            <person name="Whitman W."/>
        </authorList>
    </citation>
    <scope>NUCLEOTIDE SEQUENCE [LARGE SCALE GENOMIC DNA]</scope>
    <source>
        <strain evidence="2 3">X4EP2</strain>
    </source>
</reference>
<dbReference type="RefSeq" id="WP_179493092.1">
    <property type="nucleotide sequence ID" value="NZ_JACCCW010000002.1"/>
</dbReference>
<dbReference type="AlphaFoldDB" id="A0A7Y9PK75"/>
<dbReference type="Proteomes" id="UP000589520">
    <property type="component" value="Unassembled WGS sequence"/>
</dbReference>
<feature type="signal peptide" evidence="1">
    <location>
        <begin position="1"/>
        <end position="21"/>
    </location>
</feature>